<accession>A0ABW8D481</accession>
<dbReference type="InterPro" id="IPR014018">
    <property type="entry name" value="SecA_motor_DEAD"/>
</dbReference>
<dbReference type="EMBL" id="JBGORX010000001">
    <property type="protein sequence ID" value="MFJ1267503.1"/>
    <property type="molecule type" value="Genomic_DNA"/>
</dbReference>
<evidence type="ECO:0000256" key="1">
    <source>
        <dbReference type="ARBA" id="ARBA00022475"/>
    </source>
</evidence>
<evidence type="ECO:0000256" key="2">
    <source>
        <dbReference type="ARBA" id="ARBA00022927"/>
    </source>
</evidence>
<feature type="domain" description="SecA family profile" evidence="4">
    <location>
        <begin position="1947"/>
        <end position="2561"/>
    </location>
</feature>
<proteinExistence type="predicted"/>
<dbReference type="Proteomes" id="UP001615550">
    <property type="component" value="Unassembled WGS sequence"/>
</dbReference>
<evidence type="ECO:0000256" key="3">
    <source>
        <dbReference type="ARBA" id="ARBA00023010"/>
    </source>
</evidence>
<evidence type="ECO:0000313" key="6">
    <source>
        <dbReference type="Proteomes" id="UP001615550"/>
    </source>
</evidence>
<keyword evidence="2" id="KW-0813">Transport</keyword>
<dbReference type="InterPro" id="IPR000185">
    <property type="entry name" value="SecA"/>
</dbReference>
<dbReference type="PANTHER" id="PTHR30612:SF0">
    <property type="entry name" value="CHLOROPLAST PROTEIN-TRANSPORTING ATPASE"/>
    <property type="match status" value="1"/>
</dbReference>
<comment type="caution">
    <text evidence="5">The sequence shown here is derived from an EMBL/GenBank/DDBJ whole genome shotgun (WGS) entry which is preliminary data.</text>
</comment>
<dbReference type="SUPFAM" id="SSF52540">
    <property type="entry name" value="P-loop containing nucleoside triphosphate hydrolases"/>
    <property type="match status" value="1"/>
</dbReference>
<gene>
    <name evidence="5" type="ORF">ACD661_02910</name>
</gene>
<dbReference type="PROSITE" id="PS51196">
    <property type="entry name" value="SECA_MOTOR_DEAD"/>
    <property type="match status" value="1"/>
</dbReference>
<evidence type="ECO:0000259" key="4">
    <source>
        <dbReference type="PROSITE" id="PS51196"/>
    </source>
</evidence>
<keyword evidence="3" id="KW-0811">Translocation</keyword>
<evidence type="ECO:0000313" key="5">
    <source>
        <dbReference type="EMBL" id="MFJ1267503.1"/>
    </source>
</evidence>
<keyword evidence="2" id="KW-0653">Protein transport</keyword>
<organism evidence="5 6">
    <name type="scientific">Legionella lytica</name>
    <dbReference type="NCBI Taxonomy" id="96232"/>
    <lineage>
        <taxon>Bacteria</taxon>
        <taxon>Pseudomonadati</taxon>
        <taxon>Pseudomonadota</taxon>
        <taxon>Gammaproteobacteria</taxon>
        <taxon>Legionellales</taxon>
        <taxon>Legionellaceae</taxon>
        <taxon>Legionella</taxon>
    </lineage>
</organism>
<dbReference type="InterPro" id="IPR027417">
    <property type="entry name" value="P-loop_NTPase"/>
</dbReference>
<keyword evidence="1" id="KW-0472">Membrane</keyword>
<dbReference type="PANTHER" id="PTHR30612">
    <property type="entry name" value="SECA INNER MEMBRANE COMPONENT OF SEC PROTEIN SECRETION SYSTEM"/>
    <property type="match status" value="1"/>
</dbReference>
<name>A0ABW8D481_9GAMM</name>
<protein>
    <recommendedName>
        <fullName evidence="4">SecA family profile domain-containing protein</fullName>
    </recommendedName>
</protein>
<dbReference type="InterPro" id="IPR011115">
    <property type="entry name" value="SecA_DEAD"/>
</dbReference>
<dbReference type="Pfam" id="PF07517">
    <property type="entry name" value="SecA_DEAD"/>
    <property type="match status" value="1"/>
</dbReference>
<dbReference type="RefSeq" id="WP_400186171.1">
    <property type="nucleotide sequence ID" value="NZ_JBGORX010000001.1"/>
</dbReference>
<reference evidence="5 6" key="1">
    <citation type="submission" date="2024-08" db="EMBL/GenBank/DDBJ databases">
        <title>Draft Genome Sequence of Legionella lytica strain DSB2004, Isolated From a Fire Sprinkler System.</title>
        <authorList>
            <person name="Everhart A.D."/>
            <person name="Kidane D.T."/>
            <person name="Farone A.L."/>
            <person name="Farone M.B."/>
        </authorList>
    </citation>
    <scope>NUCLEOTIDE SEQUENCE [LARGE SCALE GENOMIC DNA]</scope>
    <source>
        <strain evidence="5 6">DSB2004</strain>
    </source>
</reference>
<sequence length="3604" mass="413571">MYSETYANLKRKYNFDNFEVIAEAIENHFSDLFKLAVLNDDENITDTANSYLRLFDQCMSQLNDLFTPEEVIKKLYEILQTPAILDRFKEEFIFVPSLGLQPSKQLGFLEKTAVNDFKIAEPLSYIDMVRLVNGINELQAFNKSKVQVVQLNHLIVPGVADKEKLKANNALVINLNRDLKSIPKWGVIHLPKNGSEPEIYCETALTEREKADVQDLLGMNLKETQFKGATANSLPSTGYMAISWLDNNITHAWNFDTNSDFNNLFKELVLTYFGGDNPGMTYRIQQKEKTTYCTQDFQHLLRISAKASTEKNDFQGGCPLVYIAQTASLGEVNGEKFRQGDICKVIQVMRANDWHIENLRSYNNKAQRTLPVGFAATLSAHPALVKSDSKSITLTVPDNLSISSLRDTHITECYKTHTNSEWFNALWINLGDSRGNAYLPNAQREFYATMIVLALIRSKAKKRVISINLPSAYQLNNEEQQFVINSLLDNPYVTEFQINKDIYQDNNSLENIKKALLPTFARNRWLAANDYRPPLVDNYWRQAARYWLVHLTQATDLLAPKNEHELFKNCIMEMGKQGLDSVLELLNDEIEREYFENLYGKNRPAFYAACLPHEYEVYLSTLLSHLNKEAYFPFEELGIAYQPKNDNKLVAIIDELNKLKQFECITFAECMKHPADCKKFLQKLIDGARQNQWTGLIAIPELDDKSNTHEAVRELRVMYSFLNDVILKNRHQKAADEILQHIEEVSNFAMPTEKPIEKTIPKDAKKDPIEIDLGHLIDRTLGNLDSNNQWPLKKGGVVQLQLQQQQQIEQSRQMQQEQQKVVVNMLEQAMVGELVDYSNVHRLLNQYWLHFAKENPTKPNAAILKTNTENLLQGFFHTWISANPEADAHHVIKKMTLEAAQALIRKHSRLTSGLSPDNLPKGFYTQRSKDGHLILCYSPELSYVTTPNPLTLDLTVSIPQAEPWEGDFRQFNLDKYTAKMSKDFDEEDWNNIILFAHMQPRKLDYSEDYNEFLKNNGIISSLLKANKEKMLCHWPVFLQTWQYAGVDGIKQFIAQDESLMNPSVHGLKDLLLQQINSQDLALWASKLNMDHQYLQALGQIYYRFGARGLTTFLSKLRQLEATLGSDFFEHFNQNLIGKSANFNCFITESFFLTLDDMMTRLKSREAQGTLQAWSKILELHMQSLDWERVQALWRGFSYFVSEIEQMGLTLDGDEFNELLPENMLVCLERILHSLNQTPDYEMQKKFLTNLKCFDLTYGGVHYALQHEGFKYFENELHLSEFKSGSPTYAPDFTSLYVWRGDEATLRMKRTLASKAQFSQQSYNLLVAKLGNDALESRDQLLWLLHTQYNSIDMEATLNKLDSADARFQKLIARHLFDAIYIRGNKHLSISLDAMAALEAMASSINLPALLSKYPDGTVLESLSILHQTQRWSEAEVSKVASLLNAQPQKALSYPESLLRESYKLATLFGVTDVGLLNQFYQVTEDLRPIVRKELRLLISQVLSIDYAISNLDALTNEAHWKGIIQCIELMKDNMAHTSEYRIALIEQFNIQGLHFKYSKSGDFRALTDSPGDRPEGLGFFVDHEDRIWQFMQKHILVPTDSHAKEELKPIVRFLKKLQLNRTYLNEIEPLLSSLEKMPEGHFWSATYFHQLLRALQPENDQALFPISLLKVMLQEETIAPKKINNVDKNFPVDLKEPLQAILKNTVFDRHQQEILCQIALREYNWQGNVVLLGQIMAILSMEGYAESRTYALEILAKSKNTPQLEIRFENCRWLLQHPPALEINAQWTQTTALWLKALSLRKQEEDLFNKIKARFVHDSNTLSLILHVVAFSTLRPGLQDSESYQHNLNKKATKLVDRLATMEYADLVHLAKAYPNQPSPTTADILHLLKKQEREQISWSASYETFARHPFTEPRMDYGVISATRDADLQRMIAETKISGKQAHKGLSAETSTRLTLIFSYLKQLERGEQYIKDSNIALAQMSQKELADAFHQLSKTKPQDDLIRAQIWAVLFEVLGRTTRKYPHLAQQFALIANDIGLQAQTRVLQLATGEGKSHFVALRAARNAGLGKIVDVCTAKRTLAERDLEDYQSLFDYLDIKTAYIHPKSSREDYLDAQIHYSTLGDLSLFLDEQSYSGQSISIAPRDRVALFDEFDFIRFEEGRKTEFNYARPTGKTPKQMTWFYQAVNAFYLQNKETLIKDRVINIAKLHAFAKALQHDAGEIEERQLFITNMMRDPLQLVQWLQSAHEAFSLEWGVGFTVREENIEVGDESYPMREIIPLSTDNQKMVGSTFSAGVHQLLAVRLNTEARTQGEPQNFHIHPESHIISSQVAAQRMRELWGSWEGFSGTISAAQAAALNHEQGTEVLHVPTNQRDLRFWHKPNFYNRNEARMESLVSQIKTCIEKKQSMLFSCKNDRQVQELNEVLKKHFSAEELAQHFVFYTNEEHRTAAEVLIDKTSKENWHGGKKQHAVGLVASGFGRGDNVGVEVVFLFDVNDTNDKLQKGGRTARNGAEGEVFQYYLSNELVDEEQRLWEVVKALLQSDEKVRKLKTLLDEVKQLVNSHEEQCFERVMLLREYVFSLQNAANEGYHNAIAQYCSWGMKILGSIEDPSLRQTLTSQFSLHLRRLDKSWIDISSQENISVDEKIDGVEDEIQNISQLFIQSCRDEQLEIEQFILEQHQPTNIQMVVPTKASKPTNEDRAIATICSVLSQLPGLTLAGKNIGNVSQYVGALATNSKRLKQFAAEISSCKSLSVFLHKLELATQQVIEPSAAWEELEKTAAPELKPKNLFKDVSDATRLRCERALNALIPTLKQQILELIASSNLLSTTGRLEQALPLMEYLGKFSIRQQQEWGADYIAQMHLLPRILNQDLFSLFLSTAHPMSSAHFVTFGKIIHVIKEKNKGLDLEEYGSLYNMFIDATAAEPEQRVRMLTKWETWSKYAPDNQVKNFLTDFCNAMTHFKEGENWDIFINLVKKTQDWINIGGEGRYAPEVIQMWQGLSRRSNDLLPINKFLQWAIKLDGQLWFKLINASMSLSPVTALNTHFNQLKTILENESLKKEHKIGQFNDYCKKISIFYQAISGLDKTAQENLTLQFAALEPEQLKLMIKFIGELGELAPQLPLAIETMLRYVADDRIARESKTALSNLIVQISTSHAANPHAKYEELMIATERFKNCSEPTLQLLSNTLDRLQTYEPLFDNIAFYLDKRVSAASKNSVLDVVNSFYQSAATEGGDSLAMSLRPEISQLFDFSNGAKRNQRLIWMHLLQQQSFVKENAHAGHHDYTWNHEQNEQLLQNGLSEYIQHTQEVLEEHKAKHNVHVKRDLTVKQQHELLKLADELSIIGKPKLLVPYTAEESHRKASDLSHNLNKLISTYQGSWFKSKERSEQVQALNIELAGLTADTPHYYEVLQAISRAKRAAIQNDEEQNETRWFKMNSSGQSRYFNTLNQMEDLVLRKWSLDAKEVHTFKQFTTHNHNEFIELVRCLQNASDKYFDEHYPAQDNPHFHETRHKLGRFFENVKNKANLEALNTALANFDNQIDLGNFTTDMVNELMAELRTNASTLPGHLITLANEVLIRGDALALNLGEHTNAKQFREDIHIKIQV</sequence>
<keyword evidence="1" id="KW-1003">Cell membrane</keyword>
<dbReference type="Gene3D" id="3.40.50.300">
    <property type="entry name" value="P-loop containing nucleotide triphosphate hydrolases"/>
    <property type="match status" value="2"/>
</dbReference>
<keyword evidence="6" id="KW-1185">Reference proteome</keyword>